<protein>
    <submittedName>
        <fullName evidence="2">Uncharacterized protein</fullName>
    </submittedName>
</protein>
<evidence type="ECO:0000313" key="2">
    <source>
        <dbReference type="EMBL" id="CUR57134.1"/>
    </source>
</evidence>
<reference evidence="2" key="1">
    <citation type="submission" date="2015-08" db="EMBL/GenBank/DDBJ databases">
        <authorList>
            <person name="Babu N.S."/>
            <person name="Beckwith C.J."/>
            <person name="Beseler K.G."/>
            <person name="Brison A."/>
            <person name="Carone J.V."/>
            <person name="Caskin T.P."/>
            <person name="Diamond M."/>
            <person name="Durham M.E."/>
            <person name="Foxe J.M."/>
            <person name="Go M."/>
            <person name="Henderson B.A."/>
            <person name="Jones I.B."/>
            <person name="McGettigan J.A."/>
            <person name="Micheletti S.J."/>
            <person name="Nasrallah M.E."/>
            <person name="Ortiz D."/>
            <person name="Piller C.R."/>
            <person name="Privatt S.R."/>
            <person name="Schneider S.L."/>
            <person name="Sharp S."/>
            <person name="Smith T.C."/>
            <person name="Stanton J.D."/>
            <person name="Ullery H.E."/>
            <person name="Wilson R.J."/>
            <person name="Serrano M.G."/>
            <person name="Buck G."/>
            <person name="Lee V."/>
            <person name="Wang Y."/>
            <person name="Carvalho R."/>
            <person name="Voegtly L."/>
            <person name="Shi R."/>
            <person name="Duckworth R."/>
            <person name="Johnson A."/>
            <person name="Loviza R."/>
            <person name="Walstead R."/>
            <person name="Shah Z."/>
            <person name="Kiflezghi M."/>
            <person name="Wade K."/>
            <person name="Ball S.L."/>
            <person name="Bradley K.W."/>
            <person name="Asai D.J."/>
            <person name="Bowman C.A."/>
            <person name="Russell D.A."/>
            <person name="Pope W.H."/>
            <person name="Jacobs-Sera D."/>
            <person name="Hendrix R.W."/>
            <person name="Hatfull G.F."/>
        </authorList>
    </citation>
    <scope>NUCLEOTIDE SEQUENCE</scope>
</reference>
<feature type="region of interest" description="Disordered" evidence="1">
    <location>
        <begin position="247"/>
        <end position="282"/>
    </location>
</feature>
<sequence>MIWVVLGVTLAVLLFGGQIVLRRRREVERLRLARQQEIALLRRVASEDVEQFGEELAALNLDASGISEFETREDYQAALEAHESARSLLGDSASPQDISGVTSTLERGRHLRARVLARLNGQELPEQRPPCFFNPAHGPARADLQWAPRGGTPRSVPVCLEDVDRLSQGGQPEHRLVRSGSETVPWFEAGPRYAAYAQGYYAQWAEKDLFPTFILGQTISGWNAGGWMAPGGDWRLAGYGGGQEGLPSRDVRGGAVDSGIVEGGGRHSGDRNAGGHHGSQHI</sequence>
<organism evidence="2">
    <name type="scientific">metagenome</name>
    <dbReference type="NCBI Taxonomy" id="256318"/>
    <lineage>
        <taxon>unclassified sequences</taxon>
        <taxon>metagenomes</taxon>
    </lineage>
</organism>
<evidence type="ECO:0000256" key="1">
    <source>
        <dbReference type="SAM" id="MobiDB-lite"/>
    </source>
</evidence>
<accession>A0A2P2C558</accession>
<proteinExistence type="predicted"/>
<dbReference type="AlphaFoldDB" id="A0A2P2C558"/>
<gene>
    <name evidence="2" type="ORF">NOCA2390049</name>
</gene>
<name>A0A2P2C558_9ZZZZ</name>
<dbReference type="EMBL" id="CZKA01000033">
    <property type="protein sequence ID" value="CUR57134.1"/>
    <property type="molecule type" value="Genomic_DNA"/>
</dbReference>